<dbReference type="InterPro" id="IPR006222">
    <property type="entry name" value="GCVT_N"/>
</dbReference>
<dbReference type="InterPro" id="IPR027266">
    <property type="entry name" value="TrmE/GcvT-like"/>
</dbReference>
<comment type="caution">
    <text evidence="7">The sequence shown here is derived from an EMBL/GenBank/DDBJ whole genome shotgun (WGS) entry which is preliminary data.</text>
</comment>
<dbReference type="GO" id="GO:0008115">
    <property type="term" value="F:sarcosine oxidase activity"/>
    <property type="evidence" value="ECO:0007669"/>
    <property type="project" value="InterPro"/>
</dbReference>
<evidence type="ECO:0000259" key="5">
    <source>
        <dbReference type="Pfam" id="PF08669"/>
    </source>
</evidence>
<feature type="domain" description="FAD/NAD(P)-binding" evidence="4">
    <location>
        <begin position="172"/>
        <end position="430"/>
    </location>
</feature>
<dbReference type="SUPFAM" id="SSF51905">
    <property type="entry name" value="FAD/NAD(P)-binding domain"/>
    <property type="match status" value="1"/>
</dbReference>
<evidence type="ECO:0000313" key="7">
    <source>
        <dbReference type="EMBL" id="TBW34611.1"/>
    </source>
</evidence>
<feature type="domain" description="GCVT N-terminal" evidence="3">
    <location>
        <begin position="617"/>
        <end position="886"/>
    </location>
</feature>
<dbReference type="PANTHER" id="PTHR43757">
    <property type="entry name" value="AMINOMETHYLTRANSFERASE"/>
    <property type="match status" value="1"/>
</dbReference>
<gene>
    <name evidence="7" type="ORF">EYW49_17855</name>
</gene>
<dbReference type="PANTHER" id="PTHR43757:SF2">
    <property type="entry name" value="AMINOMETHYLTRANSFERASE, MITOCHONDRIAL"/>
    <property type="match status" value="1"/>
</dbReference>
<dbReference type="Proteomes" id="UP000292781">
    <property type="component" value="Unassembled WGS sequence"/>
</dbReference>
<dbReference type="InterPro" id="IPR023753">
    <property type="entry name" value="FAD/NAD-binding_dom"/>
</dbReference>
<dbReference type="NCBIfam" id="TIGR01372">
    <property type="entry name" value="soxA"/>
    <property type="match status" value="1"/>
</dbReference>
<evidence type="ECO:0000259" key="4">
    <source>
        <dbReference type="Pfam" id="PF07992"/>
    </source>
</evidence>
<dbReference type="SUPFAM" id="SSF101790">
    <property type="entry name" value="Aminomethyltransferase beta-barrel domain"/>
    <property type="match status" value="1"/>
</dbReference>
<dbReference type="InterPro" id="IPR041117">
    <property type="entry name" value="SoxA_A3"/>
</dbReference>
<evidence type="ECO:0000256" key="2">
    <source>
        <dbReference type="ARBA" id="ARBA00023002"/>
    </source>
</evidence>
<name>A0A4Q9VI40_9HYPH</name>
<dbReference type="AlphaFoldDB" id="A0A4Q9VI40"/>
<comment type="similarity">
    <text evidence="1">Belongs to the GcvT family.</text>
</comment>
<evidence type="ECO:0000259" key="6">
    <source>
        <dbReference type="Pfam" id="PF17806"/>
    </source>
</evidence>
<reference evidence="7 8" key="1">
    <citation type="submission" date="2019-02" db="EMBL/GenBank/DDBJ databases">
        <title>Siculibacillus lacustris gen. nov., sp. nov., a new rosette-forming bacterium isolated from a freshwater crater lake (Lake St. Ana, Romania).</title>
        <authorList>
            <person name="Felfoldi T."/>
            <person name="Marton Z."/>
            <person name="Szabo A."/>
            <person name="Mentes A."/>
            <person name="Boka K."/>
            <person name="Marialigeti K."/>
            <person name="Mathe I."/>
            <person name="Koncz M."/>
            <person name="Schumann P."/>
            <person name="Toth E."/>
        </authorList>
    </citation>
    <scope>NUCLEOTIDE SEQUENCE [LARGE SCALE GENOMIC DNA]</scope>
    <source>
        <strain evidence="7 8">SA-279</strain>
    </source>
</reference>
<dbReference type="InterPro" id="IPR028896">
    <property type="entry name" value="GcvT/YgfZ/DmdA"/>
</dbReference>
<keyword evidence="2" id="KW-0560">Oxidoreductase</keyword>
<proteinExistence type="inferred from homology"/>
<dbReference type="Gene3D" id="3.10.20.440">
    <property type="entry name" value="2Fe-2S iron-sulphur cluster binding domain, sarcosine oxidase, alpha subunit, N-terminal domain"/>
    <property type="match status" value="1"/>
</dbReference>
<dbReference type="Pfam" id="PF08669">
    <property type="entry name" value="GCV_T_C"/>
    <property type="match status" value="1"/>
</dbReference>
<dbReference type="InterPro" id="IPR042204">
    <property type="entry name" value="2Fe-2S-bd_N"/>
</dbReference>
<dbReference type="Gene3D" id="1.10.10.1100">
    <property type="entry name" value="BFD-like [2Fe-2S]-binding domain"/>
    <property type="match status" value="1"/>
</dbReference>
<evidence type="ECO:0000313" key="8">
    <source>
        <dbReference type="Proteomes" id="UP000292781"/>
    </source>
</evidence>
<evidence type="ECO:0000259" key="3">
    <source>
        <dbReference type="Pfam" id="PF01571"/>
    </source>
</evidence>
<dbReference type="InterPro" id="IPR006277">
    <property type="entry name" value="Sarcosine_oxidase_asu"/>
</dbReference>
<dbReference type="Gene3D" id="3.50.50.60">
    <property type="entry name" value="FAD/NAD(P)-binding domain"/>
    <property type="match status" value="1"/>
</dbReference>
<dbReference type="Pfam" id="PF13510">
    <property type="entry name" value="Fer2_4"/>
    <property type="match status" value="1"/>
</dbReference>
<dbReference type="Pfam" id="PF17806">
    <property type="entry name" value="SO_alpha_A3"/>
    <property type="match status" value="1"/>
</dbReference>
<dbReference type="InterPro" id="IPR036188">
    <property type="entry name" value="FAD/NAD-bd_sf"/>
</dbReference>
<feature type="domain" description="Aminomethyltransferase C-terminal" evidence="5">
    <location>
        <begin position="907"/>
        <end position="992"/>
    </location>
</feature>
<sequence>MTGPFRTPTGGRIDRTRPIAFTFDGRRYTGFQGDTLASALLAAGVKVVGRSFKYHRPRGLVSAGSDEPNALVTVIRDAGRTTPNLVANEVELREGLVAESQNRWPSLAFDVSAVNDLLSPIFVSGFYYKTFMWPKSFWSKVFEPVIRAAAGFGRAPTAADPDGYAQRFVHCDVLVAGGGPAGLAAALAAAESGARVILCDEGPEFGGSLLAEPAATIDSAPAAQWIAATLATLAAHPRVTLLTRTCAFGYYQDNFVALLERVTDHRAAPDPALPRECLWQVRAAQVVIAAGALERPLVFPDNDRPGVMLAGAARAWVNRWGVAAGARAVVYTASDSAYAAAHDLRSAGVEIVRILDLRPDGGPATAVARAAGLTVETGAGIDRVLGSTAVTGVVTARHRADGTTAAGETLACDLVLTSAGWTPSVHLFSQSRGRLRWDAARATFLPGTPHEAARSAGACNGTASLADCLDEGFAAGAAAARDAGHGAVAARRFAATGTAIDIGGFAGEAPHGGNRDRTRAFVDLQHDVTAKDIRLAVREGFRSIEHVKRYTTTGMATDQGKTSNINALAVAAAATGTSLPAVGLTTFRRPYTPVSFGAFAGASRGDLFDPVRRTPAHARATVAGAVFEDVGQWKRALCLPAPGESEGAAVAREVRSVRATVGLFDASTLGKIEVVGPDAATFLDRFYVNALAKLPVGRCRYVVATRDDGFVYDDGIVARLAPDRFHVTTTTGGAARVHALMEDFLQTEWPDLDVWATSITERWAVMAIQGPQARAVLAPLVEGLDLAPEAFPHMSVATCTVAGIPARLFRVSFTGELGFEVNVPADHGAALWDRLAARVAGHGGTLYGTEAMHVLRAEKGYVVVGQDTDGTLTPDDVGLGWAVGRAKADFVGKAGLARPDLAGPGRRQLVGLRVEDPEVVLVEGAQITADPAPPPGTHALGHVTSAYASPNLGRGIALAVVEDGRSRIGTIVHVPMPGGSIAATVVAPVFWDEEGRRLHA</sequence>
<dbReference type="Pfam" id="PF01571">
    <property type="entry name" value="GCV_T"/>
    <property type="match status" value="1"/>
</dbReference>
<organism evidence="7 8">
    <name type="scientific">Siculibacillus lacustris</name>
    <dbReference type="NCBI Taxonomy" id="1549641"/>
    <lineage>
        <taxon>Bacteria</taxon>
        <taxon>Pseudomonadati</taxon>
        <taxon>Pseudomonadota</taxon>
        <taxon>Alphaproteobacteria</taxon>
        <taxon>Hyphomicrobiales</taxon>
        <taxon>Ancalomicrobiaceae</taxon>
        <taxon>Siculibacillus</taxon>
    </lineage>
</organism>
<protein>
    <submittedName>
        <fullName evidence="7">Sarcosine oxidase subunit alpha family protein</fullName>
    </submittedName>
</protein>
<dbReference type="InterPro" id="IPR013977">
    <property type="entry name" value="GcvT_C"/>
</dbReference>
<dbReference type="PRINTS" id="PR00368">
    <property type="entry name" value="FADPNR"/>
</dbReference>
<dbReference type="GO" id="GO:0046653">
    <property type="term" value="P:tetrahydrofolate metabolic process"/>
    <property type="evidence" value="ECO:0007669"/>
    <property type="project" value="InterPro"/>
</dbReference>
<evidence type="ECO:0000256" key="1">
    <source>
        <dbReference type="ARBA" id="ARBA00008609"/>
    </source>
</evidence>
<dbReference type="Gene3D" id="3.30.1360.120">
    <property type="entry name" value="Probable tRNA modification gtpase trme, domain 1"/>
    <property type="match status" value="1"/>
</dbReference>
<dbReference type="EMBL" id="SJFN01000032">
    <property type="protein sequence ID" value="TBW34611.1"/>
    <property type="molecule type" value="Genomic_DNA"/>
</dbReference>
<dbReference type="RefSeq" id="WP_131310988.1">
    <property type="nucleotide sequence ID" value="NZ_SJFN01000032.1"/>
</dbReference>
<dbReference type="InterPro" id="IPR041854">
    <property type="entry name" value="BFD-like_2Fe2S-bd_dom_sf"/>
</dbReference>
<keyword evidence="8" id="KW-1185">Reference proteome</keyword>
<accession>A0A4Q9VI40</accession>
<feature type="domain" description="SoxA A3" evidence="6">
    <location>
        <begin position="518"/>
        <end position="601"/>
    </location>
</feature>
<dbReference type="PRINTS" id="PR00411">
    <property type="entry name" value="PNDRDTASEI"/>
</dbReference>
<dbReference type="OrthoDB" id="5287468at2"/>
<dbReference type="SUPFAM" id="SSF103025">
    <property type="entry name" value="Folate-binding domain"/>
    <property type="match status" value="1"/>
</dbReference>
<dbReference type="Pfam" id="PF07992">
    <property type="entry name" value="Pyr_redox_2"/>
    <property type="match status" value="1"/>
</dbReference>
<dbReference type="PIRSF" id="PIRSF037980">
    <property type="entry name" value="SoxA"/>
    <property type="match status" value="1"/>
</dbReference>
<dbReference type="InterPro" id="IPR029043">
    <property type="entry name" value="GcvT/YgfZ_C"/>
</dbReference>